<reference evidence="3" key="1">
    <citation type="submission" date="2016-10" db="EMBL/GenBank/DDBJ databases">
        <authorList>
            <person name="Varghese N."/>
            <person name="Submissions S."/>
        </authorList>
    </citation>
    <scope>NUCLEOTIDE SEQUENCE [LARGE SCALE GENOMIC DNA]</scope>
    <source>
        <strain evidence="3">DSM 7481</strain>
    </source>
</reference>
<dbReference type="OrthoDB" id="8821490at2"/>
<feature type="compositionally biased region" description="Basic and acidic residues" evidence="1">
    <location>
        <begin position="317"/>
        <end position="326"/>
    </location>
</feature>
<proteinExistence type="predicted"/>
<evidence type="ECO:0000256" key="1">
    <source>
        <dbReference type="SAM" id="MobiDB-lite"/>
    </source>
</evidence>
<keyword evidence="3" id="KW-1185">Reference proteome</keyword>
<dbReference type="STRING" id="32040.SAMN04489710_11825"/>
<organism evidence="2 3">
    <name type="scientific">Paracidovorax konjaci</name>
    <dbReference type="NCBI Taxonomy" id="32040"/>
    <lineage>
        <taxon>Bacteria</taxon>
        <taxon>Pseudomonadati</taxon>
        <taxon>Pseudomonadota</taxon>
        <taxon>Betaproteobacteria</taxon>
        <taxon>Burkholderiales</taxon>
        <taxon>Comamonadaceae</taxon>
        <taxon>Paracidovorax</taxon>
    </lineage>
</organism>
<feature type="compositionally biased region" description="Low complexity" evidence="1">
    <location>
        <begin position="16"/>
        <end position="30"/>
    </location>
</feature>
<feature type="region of interest" description="Disordered" evidence="1">
    <location>
        <begin position="16"/>
        <end position="39"/>
    </location>
</feature>
<feature type="region of interest" description="Disordered" evidence="1">
    <location>
        <begin position="286"/>
        <end position="326"/>
    </location>
</feature>
<gene>
    <name evidence="2" type="ORF">SAMN04489710_11825</name>
</gene>
<sequence>MHSLLLTHLLSRLHAPAGEDGADTAGADTAPAREDDDSYMSLSLAERQRLRGDTGDEPADSLNPEALAALVARSEEEEGDNAHQGASPGIPRSRLNEVTQQRREAEQRAQAMEADNARLRAQLAELAAGRPPSAQAPAAAAAPAFDVDEAEEQYAELLMEGDTKAAAAVRRQINQAIEVSAFNRMALSTASQQSQQVAIQTVDDLLEQHPWLGTEDGQEALDLIEASAFMKVQQGMPLAEALRDATLRIAPRFAPPAGGGQGGGQSVDIRAQRAIERGAAHSLMQPANTAAGMGNRATPPNVDTSKLSDDEYMALPEAERRKARGD</sequence>
<dbReference type="EMBL" id="FOMQ01000018">
    <property type="protein sequence ID" value="SFE19193.1"/>
    <property type="molecule type" value="Genomic_DNA"/>
</dbReference>
<evidence type="ECO:0000313" key="3">
    <source>
        <dbReference type="Proteomes" id="UP000199517"/>
    </source>
</evidence>
<name>A0A1I1YM20_9BURK</name>
<evidence type="ECO:0000313" key="2">
    <source>
        <dbReference type="EMBL" id="SFE19193.1"/>
    </source>
</evidence>
<dbReference type="RefSeq" id="WP_092956651.1">
    <property type="nucleotide sequence ID" value="NZ_FOMQ01000018.1"/>
</dbReference>
<dbReference type="Proteomes" id="UP000199517">
    <property type="component" value="Unassembled WGS sequence"/>
</dbReference>
<protein>
    <submittedName>
        <fullName evidence="2">Uncharacterized protein</fullName>
    </submittedName>
</protein>
<feature type="region of interest" description="Disordered" evidence="1">
    <location>
        <begin position="73"/>
        <end position="113"/>
    </location>
</feature>
<accession>A0A1I1YM20</accession>
<dbReference type="AlphaFoldDB" id="A0A1I1YM20"/>